<dbReference type="EMBL" id="SRRZ01000017">
    <property type="protein sequence ID" value="NQE33631.1"/>
    <property type="molecule type" value="Genomic_DNA"/>
</dbReference>
<keyword evidence="2" id="KW-1185">Reference proteome</keyword>
<sequence length="70" mass="8071">MREKALEIPRQLLHLLDYQTISQTNGLIVEYIPNLPEKSKEGKKYDRTITLLFLVTRLSLVAQVFDALAL</sequence>
<accession>A0ABX2CTE0</accession>
<comment type="caution">
    <text evidence="1">The sequence shown here is derived from an EMBL/GenBank/DDBJ whole genome shotgun (WGS) entry which is preliminary data.</text>
</comment>
<gene>
    <name evidence="1" type="ORF">E5S67_01351</name>
</gene>
<evidence type="ECO:0000313" key="2">
    <source>
        <dbReference type="Proteomes" id="UP000702425"/>
    </source>
</evidence>
<name>A0ABX2CTE0_9CYAN</name>
<proteinExistence type="predicted"/>
<reference evidence="1 2" key="1">
    <citation type="journal article" date="2020" name="Sci. Rep.">
        <title>A novel cyanobacterial geosmin producer, revising GeoA distribution and dispersion patterns in Bacteria.</title>
        <authorList>
            <person name="Churro C."/>
            <person name="Semedo-Aguiar A.P."/>
            <person name="Silva A.D."/>
            <person name="Pereira-Leal J.B."/>
            <person name="Leite R.B."/>
        </authorList>
    </citation>
    <scope>NUCLEOTIDE SEQUENCE [LARGE SCALE GENOMIC DNA]</scope>
    <source>
        <strain evidence="1 2">IPMA8</strain>
    </source>
</reference>
<evidence type="ECO:0008006" key="3">
    <source>
        <dbReference type="Google" id="ProtNLM"/>
    </source>
</evidence>
<protein>
    <recommendedName>
        <fullName evidence="3">Transposase</fullName>
    </recommendedName>
</protein>
<dbReference type="RefSeq" id="WP_216670241.1">
    <property type="nucleotide sequence ID" value="NZ_CAWPPK010000079.1"/>
</dbReference>
<organism evidence="1 2">
    <name type="scientific">Microcoleus asticus IPMA8</name>
    <dbReference type="NCBI Taxonomy" id="2563858"/>
    <lineage>
        <taxon>Bacteria</taxon>
        <taxon>Bacillati</taxon>
        <taxon>Cyanobacteriota</taxon>
        <taxon>Cyanophyceae</taxon>
        <taxon>Oscillatoriophycideae</taxon>
        <taxon>Oscillatoriales</taxon>
        <taxon>Microcoleaceae</taxon>
        <taxon>Microcoleus</taxon>
        <taxon>Microcoleus asticus</taxon>
    </lineage>
</organism>
<evidence type="ECO:0000313" key="1">
    <source>
        <dbReference type="EMBL" id="NQE33631.1"/>
    </source>
</evidence>
<dbReference type="Proteomes" id="UP000702425">
    <property type="component" value="Unassembled WGS sequence"/>
</dbReference>